<dbReference type="EMBL" id="JBDKXB010000020">
    <property type="protein sequence ID" value="MEY6433356.1"/>
    <property type="molecule type" value="Genomic_DNA"/>
</dbReference>
<proteinExistence type="predicted"/>
<dbReference type="SUPFAM" id="SSF49464">
    <property type="entry name" value="Carboxypeptidase regulatory domain-like"/>
    <property type="match status" value="1"/>
</dbReference>
<keyword evidence="2" id="KW-1185">Reference proteome</keyword>
<evidence type="ECO:0008006" key="3">
    <source>
        <dbReference type="Google" id="ProtNLM"/>
    </source>
</evidence>
<evidence type="ECO:0000313" key="1">
    <source>
        <dbReference type="EMBL" id="MEY6433356.1"/>
    </source>
</evidence>
<dbReference type="InterPro" id="IPR008969">
    <property type="entry name" value="CarboxyPept-like_regulatory"/>
</dbReference>
<gene>
    <name evidence="1" type="ORF">ABC977_13185</name>
</gene>
<dbReference type="RefSeq" id="WP_369667742.1">
    <property type="nucleotide sequence ID" value="NZ_JBDKXB010000020.1"/>
</dbReference>
<reference evidence="1 2" key="1">
    <citation type="submission" date="2024-05" db="EMBL/GenBank/DDBJ databases">
        <title>Genome Sequence and Characterization of the New Strain Purple Sulfur Bacterium of Genus Thioalkalicoccus.</title>
        <authorList>
            <person name="Bryantseva I.A."/>
            <person name="Kyndt J.A."/>
            <person name="Imhoff J.F."/>
        </authorList>
    </citation>
    <scope>NUCLEOTIDE SEQUENCE [LARGE SCALE GENOMIC DNA]</scope>
    <source>
        <strain evidence="1 2">Um2</strain>
    </source>
</reference>
<comment type="caution">
    <text evidence="1">The sequence shown here is derived from an EMBL/GenBank/DDBJ whole genome shotgun (WGS) entry which is preliminary data.</text>
</comment>
<accession>A0ABV4BFN6</accession>
<name>A0ABV4BFN6_9GAMM</name>
<sequence length="227" mass="24473">MIVTANQRLETWIRTVLVGPAVSFAPPRDHPDEGTIWVHLLDLLPSPATSPSPHPPLCLSVRYLLTVWGQSPAVEHQLLGDLVVAALQCTDFDVELGPIEATLWQAFGLPPRPGFTVRLRVEVERRTPATPRIRELAKVREIAVTALSGRVLGTGAIPLSGAEVAVPALRLATRTDHGGWFRFASLPTGLASGSLRVRARGLERTVPLASLSGHAAPLVIHFDIEEG</sequence>
<protein>
    <recommendedName>
        <fullName evidence="3">Carboxypeptidase regulatory-like domain-containing protein</fullName>
    </recommendedName>
</protein>
<organism evidence="1 2">
    <name type="scientific">Thioalkalicoccus limnaeus</name>
    <dbReference type="NCBI Taxonomy" id="120681"/>
    <lineage>
        <taxon>Bacteria</taxon>
        <taxon>Pseudomonadati</taxon>
        <taxon>Pseudomonadota</taxon>
        <taxon>Gammaproteobacteria</taxon>
        <taxon>Chromatiales</taxon>
        <taxon>Chromatiaceae</taxon>
        <taxon>Thioalkalicoccus</taxon>
    </lineage>
</organism>
<evidence type="ECO:0000313" key="2">
    <source>
        <dbReference type="Proteomes" id="UP001564408"/>
    </source>
</evidence>
<dbReference type="Proteomes" id="UP001564408">
    <property type="component" value="Unassembled WGS sequence"/>
</dbReference>